<evidence type="ECO:0000313" key="8">
    <source>
        <dbReference type="Proteomes" id="UP000199197"/>
    </source>
</evidence>
<dbReference type="InterPro" id="IPR010827">
    <property type="entry name" value="BamA/TamA_POTRA"/>
</dbReference>
<dbReference type="Gene3D" id="3.10.20.310">
    <property type="entry name" value="membrane protein fhac"/>
    <property type="match status" value="3"/>
</dbReference>
<dbReference type="PANTHER" id="PTHR12815:SF18">
    <property type="entry name" value="SORTING AND ASSEMBLY MACHINERY COMPONENT 50 HOMOLOG"/>
    <property type="match status" value="1"/>
</dbReference>
<proteinExistence type="predicted"/>
<comment type="subcellular location">
    <subcellularLocation>
        <location evidence="1">Membrane</location>
    </subcellularLocation>
</comment>
<dbReference type="EMBL" id="CZVW01000023">
    <property type="protein sequence ID" value="CUT04387.1"/>
    <property type="molecule type" value="Genomic_DNA"/>
</dbReference>
<keyword evidence="5" id="KW-0175">Coiled coil</keyword>
<dbReference type="Proteomes" id="UP000199197">
    <property type="component" value="Unassembled WGS sequence"/>
</dbReference>
<name>A0A0N7MYJ1_9BACT</name>
<sequence length="589" mass="68148">MLTRKIQFKIFALFWLVFLTQIFAQTNFKKIEIYGNKNITVSEINSTIAELIKSESANTNEQIEKIKEQILNLYIENGFYFARIDSIKIEDRKLKIFITEGKRIRIGSVEIRGNEILSDDEIKSIINLKSGEFFSPKILSERINKLLDRYANIGYPLAKVEIENLEFANDDFVNFTLNISEGKLIKIDRIEIQGNNTTKENLILREIRIKRGEIYRDEKFKQIRKRLIKIGLFEFVDEPQIFFNDTTSGILIKVKEGRMNSFDGIIGYVPEVNSSRGYLTGYININLKNLFGTGRRFDVRWHSETKETQEFELRYFEPYIFNFPAGAELSFYQRKQDSIYVLRRPKINLEIELTGSEKVSEIFKIIFHLSQTSIIPTATEVINYQIFESKTLNIGAGILYDSRDEITFPKSGVYFSSSYEIGNKKITGPAKLITEQMKTNIQVTKFQFSLDFYHHFEKILNSVFVSKFNAIIVAGDGIDESDAFRFGGTRTLRGYREKEFLATRALWANFESRFKFSEDLAIFGFADVGYIYHPIIPPRIVNSFSAIRAGYGLGFIIWARIGRLNLTYALGKGDNFKTGKIHIGIESEF</sequence>
<dbReference type="Pfam" id="PF07244">
    <property type="entry name" value="POTRA"/>
    <property type="match status" value="3"/>
</dbReference>
<evidence type="ECO:0000313" key="7">
    <source>
        <dbReference type="EMBL" id="CUT04387.1"/>
    </source>
</evidence>
<evidence type="ECO:0000256" key="4">
    <source>
        <dbReference type="ARBA" id="ARBA00023136"/>
    </source>
</evidence>
<dbReference type="Gene3D" id="2.40.160.50">
    <property type="entry name" value="membrane protein fhac: a member of the omp85/tpsb transporter family"/>
    <property type="match status" value="1"/>
</dbReference>
<dbReference type="OrthoDB" id="9811416at2"/>
<evidence type="ECO:0000256" key="2">
    <source>
        <dbReference type="ARBA" id="ARBA00022452"/>
    </source>
</evidence>
<dbReference type="PANTHER" id="PTHR12815">
    <property type="entry name" value="SORTING AND ASSEMBLY MACHINERY SAMM50 PROTEIN FAMILY MEMBER"/>
    <property type="match status" value="1"/>
</dbReference>
<dbReference type="AlphaFoldDB" id="A0A0N7MYJ1"/>
<organism evidence="7 8">
    <name type="scientific">Candidatus Chryseopegocella kryptomonas</name>
    <dbReference type="NCBI Taxonomy" id="1633643"/>
    <lineage>
        <taxon>Bacteria</taxon>
        <taxon>Pseudomonadati</taxon>
        <taxon>Candidatus Kryptoniota</taxon>
        <taxon>Candidatus Chryseopegocella</taxon>
    </lineage>
</organism>
<feature type="coiled-coil region" evidence="5">
    <location>
        <begin position="49"/>
        <end position="76"/>
    </location>
</feature>
<keyword evidence="4" id="KW-0472">Membrane</keyword>
<dbReference type="InterPro" id="IPR039910">
    <property type="entry name" value="D15-like"/>
</dbReference>
<dbReference type="Pfam" id="PF01103">
    <property type="entry name" value="Omp85"/>
    <property type="match status" value="1"/>
</dbReference>
<keyword evidence="2" id="KW-1134">Transmembrane beta strand</keyword>
<feature type="domain" description="POTRA" evidence="6">
    <location>
        <begin position="185"/>
        <end position="257"/>
    </location>
</feature>
<gene>
    <name evidence="7" type="ORF">JGI23_01709</name>
</gene>
<protein>
    <submittedName>
        <fullName evidence="7">Outer membrane protein insertion porin family</fullName>
    </submittedName>
</protein>
<dbReference type="InterPro" id="IPR034746">
    <property type="entry name" value="POTRA"/>
</dbReference>
<accession>A0A0N7MYJ1</accession>
<dbReference type="PROSITE" id="PS51779">
    <property type="entry name" value="POTRA"/>
    <property type="match status" value="2"/>
</dbReference>
<evidence type="ECO:0000256" key="5">
    <source>
        <dbReference type="SAM" id="Coils"/>
    </source>
</evidence>
<evidence type="ECO:0000256" key="1">
    <source>
        <dbReference type="ARBA" id="ARBA00004370"/>
    </source>
</evidence>
<feature type="domain" description="POTRA" evidence="6">
    <location>
        <begin position="104"/>
        <end position="182"/>
    </location>
</feature>
<dbReference type="GO" id="GO:0019867">
    <property type="term" value="C:outer membrane"/>
    <property type="evidence" value="ECO:0007669"/>
    <property type="project" value="InterPro"/>
</dbReference>
<dbReference type="RefSeq" id="WP_092350838.1">
    <property type="nucleotide sequence ID" value="NZ_CZVW01000023.1"/>
</dbReference>
<evidence type="ECO:0000256" key="3">
    <source>
        <dbReference type="ARBA" id="ARBA00022692"/>
    </source>
</evidence>
<keyword evidence="8" id="KW-1185">Reference proteome</keyword>
<keyword evidence="3" id="KW-0812">Transmembrane</keyword>
<reference evidence="8" key="1">
    <citation type="submission" date="2015-11" db="EMBL/GenBank/DDBJ databases">
        <authorList>
            <person name="Varghese N."/>
        </authorList>
    </citation>
    <scope>NUCLEOTIDE SEQUENCE [LARGE SCALE GENOMIC DNA]</scope>
    <source>
        <strain evidence="8">JGI-23</strain>
    </source>
</reference>
<evidence type="ECO:0000259" key="6">
    <source>
        <dbReference type="PROSITE" id="PS51779"/>
    </source>
</evidence>
<dbReference type="InterPro" id="IPR000184">
    <property type="entry name" value="Bac_surfAg_D15"/>
</dbReference>